<accession>A0AAD6DEY2</accession>
<dbReference type="SMART" id="SM00248">
    <property type="entry name" value="ANK"/>
    <property type="match status" value="2"/>
</dbReference>
<dbReference type="Pfam" id="PF12796">
    <property type="entry name" value="Ank_2"/>
    <property type="match status" value="1"/>
</dbReference>
<dbReference type="InterPro" id="IPR036770">
    <property type="entry name" value="Ankyrin_rpt-contain_sf"/>
</dbReference>
<comment type="caution">
    <text evidence="3">The sequence shown here is derived from an EMBL/GenBank/DDBJ whole genome shotgun (WGS) entry which is preliminary data.</text>
</comment>
<dbReference type="Proteomes" id="UP001216150">
    <property type="component" value="Unassembled WGS sequence"/>
</dbReference>
<evidence type="ECO:0000256" key="1">
    <source>
        <dbReference type="ARBA" id="ARBA00022737"/>
    </source>
</evidence>
<dbReference type="Gene3D" id="1.25.40.20">
    <property type="entry name" value="Ankyrin repeat-containing domain"/>
    <property type="match status" value="1"/>
</dbReference>
<evidence type="ECO:0000313" key="4">
    <source>
        <dbReference type="Proteomes" id="UP001216150"/>
    </source>
</evidence>
<dbReference type="EMBL" id="JAQJAC010000007">
    <property type="protein sequence ID" value="KAJ5578816.1"/>
    <property type="molecule type" value="Genomic_DNA"/>
</dbReference>
<evidence type="ECO:0000256" key="2">
    <source>
        <dbReference type="ARBA" id="ARBA00023043"/>
    </source>
</evidence>
<evidence type="ECO:0000313" key="3">
    <source>
        <dbReference type="EMBL" id="KAJ5578816.1"/>
    </source>
</evidence>
<keyword evidence="2" id="KW-0040">ANK repeat</keyword>
<proteinExistence type="predicted"/>
<dbReference type="SUPFAM" id="SSF48403">
    <property type="entry name" value="Ankyrin repeat"/>
    <property type="match status" value="1"/>
</dbReference>
<dbReference type="PANTHER" id="PTHR24173">
    <property type="entry name" value="ANKYRIN REPEAT CONTAINING"/>
    <property type="match status" value="1"/>
</dbReference>
<gene>
    <name evidence="3" type="ORF">N7450_007683</name>
</gene>
<reference evidence="3 4" key="1">
    <citation type="journal article" date="2023" name="IMA Fungus">
        <title>Comparative genomic study of the Penicillium genus elucidates a diverse pangenome and 15 lateral gene transfer events.</title>
        <authorList>
            <person name="Petersen C."/>
            <person name="Sorensen T."/>
            <person name="Nielsen M.R."/>
            <person name="Sondergaard T.E."/>
            <person name="Sorensen J.L."/>
            <person name="Fitzpatrick D.A."/>
            <person name="Frisvad J.C."/>
            <person name="Nielsen K.L."/>
        </authorList>
    </citation>
    <scope>NUCLEOTIDE SEQUENCE [LARGE SCALE GENOMIC DNA]</scope>
    <source>
        <strain evidence="3 4">IBT 29057</strain>
    </source>
</reference>
<dbReference type="InterPro" id="IPR002110">
    <property type="entry name" value="Ankyrin_rpt"/>
</dbReference>
<sequence length="97" mass="10673">MTGIDLILSHPNFKVNLYNRHGETPIIHAASRGRTSILRLLLRDFEAAVNADSVDNEGCTPLARAAAMGHKEIVRMFLSQVNVTINSKDIDGYTPLV</sequence>
<keyword evidence="1" id="KW-0677">Repeat</keyword>
<protein>
    <recommendedName>
        <fullName evidence="5">Ankyrin</fullName>
    </recommendedName>
</protein>
<dbReference type="AlphaFoldDB" id="A0AAD6DEY2"/>
<organism evidence="3 4">
    <name type="scientific">Penicillium hetheringtonii</name>
    <dbReference type="NCBI Taxonomy" id="911720"/>
    <lineage>
        <taxon>Eukaryota</taxon>
        <taxon>Fungi</taxon>
        <taxon>Dikarya</taxon>
        <taxon>Ascomycota</taxon>
        <taxon>Pezizomycotina</taxon>
        <taxon>Eurotiomycetes</taxon>
        <taxon>Eurotiomycetidae</taxon>
        <taxon>Eurotiales</taxon>
        <taxon>Aspergillaceae</taxon>
        <taxon>Penicillium</taxon>
    </lineage>
</organism>
<dbReference type="PANTHER" id="PTHR24173:SF83">
    <property type="entry name" value="SOCS BOX DOMAIN-CONTAINING PROTEIN"/>
    <property type="match status" value="1"/>
</dbReference>
<keyword evidence="4" id="KW-1185">Reference proteome</keyword>
<name>A0AAD6DEY2_9EURO</name>
<evidence type="ECO:0008006" key="5">
    <source>
        <dbReference type="Google" id="ProtNLM"/>
    </source>
</evidence>